<dbReference type="InterPro" id="IPR017523">
    <property type="entry name" value="Rv3268"/>
</dbReference>
<gene>
    <name evidence="1" type="ORF">FB389_0883</name>
</gene>
<keyword evidence="2" id="KW-1185">Reference proteome</keyword>
<dbReference type="EMBL" id="VFNV01000001">
    <property type="protein sequence ID" value="TQK76223.1"/>
    <property type="molecule type" value="Genomic_DNA"/>
</dbReference>
<dbReference type="AlphaFoldDB" id="A0A542SNN0"/>
<dbReference type="SUPFAM" id="SSF56801">
    <property type="entry name" value="Acetyl-CoA synthetase-like"/>
    <property type="match status" value="1"/>
</dbReference>
<evidence type="ECO:0000313" key="1">
    <source>
        <dbReference type="EMBL" id="TQK76223.1"/>
    </source>
</evidence>
<name>A0A542SNN0_9MICO</name>
<dbReference type="RefSeq" id="WP_142111533.1">
    <property type="nucleotide sequence ID" value="NZ_BAAATB010000002.1"/>
</dbReference>
<sequence length="238" mass="25442">MATKILIDAVRTLQSLGQRPALSWYGHGGERIELSGSVLLNWRNKTTNFLIDEFDAHPGTHIAVDIPPHWRAVVWYLSAWTCGATVIANGDAPIAVTSNPAAWVERADEIVAVPLPSLARRFEEDLPPGAIDAGPAVMGSADALGYVPQTNADLTAVRHGGVDTSFWDLDDWGRSSLHDLESERVVIDARTAPTASVVRSVISTWARGAAAVVVSDQALDDPAIESVARVENAALHLG</sequence>
<accession>A0A542SNN0</accession>
<protein>
    <submittedName>
        <fullName evidence="1">Uncharacterized protein (TIGR03089 family)</fullName>
    </submittedName>
</protein>
<comment type="caution">
    <text evidence="1">The sequence shown here is derived from an EMBL/GenBank/DDBJ whole genome shotgun (WGS) entry which is preliminary data.</text>
</comment>
<dbReference type="OrthoDB" id="3396763at2"/>
<organism evidence="1 2">
    <name type="scientific">Rarobacter incanus</name>
    <dbReference type="NCBI Taxonomy" id="153494"/>
    <lineage>
        <taxon>Bacteria</taxon>
        <taxon>Bacillati</taxon>
        <taxon>Actinomycetota</taxon>
        <taxon>Actinomycetes</taxon>
        <taxon>Micrococcales</taxon>
        <taxon>Rarobacteraceae</taxon>
        <taxon>Rarobacter</taxon>
    </lineage>
</organism>
<dbReference type="Proteomes" id="UP000316181">
    <property type="component" value="Unassembled WGS sequence"/>
</dbReference>
<proteinExistence type="predicted"/>
<dbReference type="NCBIfam" id="TIGR03089">
    <property type="entry name" value="TIGR03089 family protein"/>
    <property type="match status" value="1"/>
</dbReference>
<reference evidence="1 2" key="1">
    <citation type="submission" date="2019-06" db="EMBL/GenBank/DDBJ databases">
        <title>Sequencing the genomes of 1000 actinobacteria strains.</title>
        <authorList>
            <person name="Klenk H.-P."/>
        </authorList>
    </citation>
    <scope>NUCLEOTIDE SEQUENCE [LARGE SCALE GENOMIC DNA]</scope>
    <source>
        <strain evidence="1 2">DSM 10596</strain>
    </source>
</reference>
<evidence type="ECO:0000313" key="2">
    <source>
        <dbReference type="Proteomes" id="UP000316181"/>
    </source>
</evidence>